<evidence type="ECO:0000313" key="12">
    <source>
        <dbReference type="EMBL" id="TWT31122.1"/>
    </source>
</evidence>
<evidence type="ECO:0000256" key="8">
    <source>
        <dbReference type="ARBA" id="ARBA00031306"/>
    </source>
</evidence>
<evidence type="ECO:0000256" key="4">
    <source>
        <dbReference type="ARBA" id="ARBA00022679"/>
    </source>
</evidence>
<feature type="binding site" evidence="11">
    <location>
        <position position="190"/>
    </location>
    <ligand>
        <name>Mg(2+)</name>
        <dbReference type="ChEBI" id="CHEBI:18420"/>
    </ligand>
</feature>
<evidence type="ECO:0000256" key="5">
    <source>
        <dbReference type="ARBA" id="ARBA00022723"/>
    </source>
</evidence>
<dbReference type="RefSeq" id="WP_146568312.1">
    <property type="nucleotide sequence ID" value="NZ_SIHJ01000004.1"/>
</dbReference>
<dbReference type="EC" id="2.7.1.180" evidence="1 10"/>
<dbReference type="SUPFAM" id="SSF143631">
    <property type="entry name" value="ApbE-like"/>
    <property type="match status" value="1"/>
</dbReference>
<dbReference type="Pfam" id="PF02424">
    <property type="entry name" value="ApbE"/>
    <property type="match status" value="1"/>
</dbReference>
<evidence type="ECO:0000256" key="10">
    <source>
        <dbReference type="PIRNR" id="PIRNR006268"/>
    </source>
</evidence>
<dbReference type="InterPro" id="IPR003374">
    <property type="entry name" value="ApbE-like_sf"/>
</dbReference>
<keyword evidence="12" id="KW-0449">Lipoprotein</keyword>
<comment type="cofactor">
    <cofactor evidence="11">
        <name>Mg(2+)</name>
        <dbReference type="ChEBI" id="CHEBI:18420"/>
    </cofactor>
    <cofactor evidence="11">
        <name>Mn(2+)</name>
        <dbReference type="ChEBI" id="CHEBI:29035"/>
    </cofactor>
    <text evidence="11">Magnesium. Can also use manganese.</text>
</comment>
<dbReference type="GO" id="GO:0046872">
    <property type="term" value="F:metal ion binding"/>
    <property type="evidence" value="ECO:0007669"/>
    <property type="project" value="UniProtKB-UniRule"/>
</dbReference>
<proteinExistence type="inferred from homology"/>
<dbReference type="EMBL" id="SIHJ01000004">
    <property type="protein sequence ID" value="TWT31122.1"/>
    <property type="molecule type" value="Genomic_DNA"/>
</dbReference>
<dbReference type="PIRSF" id="PIRSF006268">
    <property type="entry name" value="ApbE"/>
    <property type="match status" value="1"/>
</dbReference>
<keyword evidence="4 10" id="KW-0808">Transferase</keyword>
<evidence type="ECO:0000256" key="7">
    <source>
        <dbReference type="ARBA" id="ARBA00022842"/>
    </source>
</evidence>
<comment type="caution">
    <text evidence="12">The sequence shown here is derived from an EMBL/GenBank/DDBJ whole genome shotgun (WGS) entry which is preliminary data.</text>
</comment>
<comment type="similarity">
    <text evidence="10">Belongs to the ApbE family.</text>
</comment>
<evidence type="ECO:0000256" key="11">
    <source>
        <dbReference type="PIRSR" id="PIRSR006268-2"/>
    </source>
</evidence>
<evidence type="ECO:0000313" key="13">
    <source>
        <dbReference type="Proteomes" id="UP000316714"/>
    </source>
</evidence>
<keyword evidence="7 10" id="KW-0460">Magnesium</keyword>
<keyword evidence="13" id="KW-1185">Reference proteome</keyword>
<sequence length="360" mass="38347">MADSSSRRDFLKGKAAADALADIGAGAAGGEAGTADPGMPDCVLSLTRRAMACDFQVQLVASPHRNETGPGMAALDLIDRQEDRLSVYRDSSDISLLNNAAQYGPAETDHEMFALLQTCDRLHRDTDGAFDATTGPLSKAWGFYSREPRVPTEEELSAAMQLVGWRHVRLDEGAQTVAFDRQGVEINFNGIGKGHALDLAADQMQLELADDFLLHGGRSTLVARGDRPGGQPGWGVALRHPLRPQLRIAEFTLMDQAFSTSGAATQGFVSGGKRYGHILDARTGRPASGPHSVSVIAPTGAEADALSTAFYVMGPEATRAYCEAHPGVGAAFVLPGKHASSVRLEAINLPDDRWRPLSDL</sequence>
<evidence type="ECO:0000256" key="2">
    <source>
        <dbReference type="ARBA" id="ARBA00016337"/>
    </source>
</evidence>
<dbReference type="OrthoDB" id="9778595at2"/>
<evidence type="ECO:0000256" key="3">
    <source>
        <dbReference type="ARBA" id="ARBA00022630"/>
    </source>
</evidence>
<dbReference type="AlphaFoldDB" id="A0A5C5V054"/>
<dbReference type="InterPro" id="IPR024932">
    <property type="entry name" value="ApbE"/>
</dbReference>
<comment type="catalytic activity">
    <reaction evidence="9 10">
        <text>L-threonyl-[protein] + FAD = FMN-L-threonyl-[protein] + AMP + H(+)</text>
        <dbReference type="Rhea" id="RHEA:36847"/>
        <dbReference type="Rhea" id="RHEA-COMP:11060"/>
        <dbReference type="Rhea" id="RHEA-COMP:11061"/>
        <dbReference type="ChEBI" id="CHEBI:15378"/>
        <dbReference type="ChEBI" id="CHEBI:30013"/>
        <dbReference type="ChEBI" id="CHEBI:57692"/>
        <dbReference type="ChEBI" id="CHEBI:74257"/>
        <dbReference type="ChEBI" id="CHEBI:456215"/>
        <dbReference type="EC" id="2.7.1.180"/>
    </reaction>
</comment>
<accession>A0A5C5V054</accession>
<dbReference type="PROSITE" id="PS51318">
    <property type="entry name" value="TAT"/>
    <property type="match status" value="1"/>
</dbReference>
<dbReference type="Proteomes" id="UP000316714">
    <property type="component" value="Unassembled WGS sequence"/>
</dbReference>
<dbReference type="PANTHER" id="PTHR30040:SF2">
    <property type="entry name" value="FAD:PROTEIN FMN TRANSFERASE"/>
    <property type="match status" value="1"/>
</dbReference>
<organism evidence="12 13">
    <name type="scientific">Posidoniimonas corsicana</name>
    <dbReference type="NCBI Taxonomy" id="1938618"/>
    <lineage>
        <taxon>Bacteria</taxon>
        <taxon>Pseudomonadati</taxon>
        <taxon>Planctomycetota</taxon>
        <taxon>Planctomycetia</taxon>
        <taxon>Pirellulales</taxon>
        <taxon>Lacipirellulaceae</taxon>
        <taxon>Posidoniimonas</taxon>
    </lineage>
</organism>
<keyword evidence="5 10" id="KW-0479">Metal-binding</keyword>
<evidence type="ECO:0000256" key="1">
    <source>
        <dbReference type="ARBA" id="ARBA00011955"/>
    </source>
</evidence>
<name>A0A5C5V054_9BACT</name>
<evidence type="ECO:0000256" key="6">
    <source>
        <dbReference type="ARBA" id="ARBA00022827"/>
    </source>
</evidence>
<feature type="binding site" evidence="11">
    <location>
        <position position="308"/>
    </location>
    <ligand>
        <name>Mg(2+)</name>
        <dbReference type="ChEBI" id="CHEBI:18420"/>
    </ligand>
</feature>
<dbReference type="PANTHER" id="PTHR30040">
    <property type="entry name" value="THIAMINE BIOSYNTHESIS LIPOPROTEIN APBE"/>
    <property type="match status" value="1"/>
</dbReference>
<dbReference type="GO" id="GO:0016740">
    <property type="term" value="F:transferase activity"/>
    <property type="evidence" value="ECO:0007669"/>
    <property type="project" value="UniProtKB-UniRule"/>
</dbReference>
<dbReference type="Gene3D" id="3.10.520.10">
    <property type="entry name" value="ApbE-like domains"/>
    <property type="match status" value="1"/>
</dbReference>
<feature type="binding site" evidence="11">
    <location>
        <position position="304"/>
    </location>
    <ligand>
        <name>Mg(2+)</name>
        <dbReference type="ChEBI" id="CHEBI:18420"/>
    </ligand>
</feature>
<gene>
    <name evidence="12" type="primary">apbE_2</name>
    <name evidence="12" type="ORF">KOR34_44970</name>
</gene>
<keyword evidence="6 10" id="KW-0274">FAD</keyword>
<evidence type="ECO:0000256" key="9">
    <source>
        <dbReference type="ARBA" id="ARBA00048540"/>
    </source>
</evidence>
<dbReference type="InterPro" id="IPR006311">
    <property type="entry name" value="TAT_signal"/>
</dbReference>
<keyword evidence="3 10" id="KW-0285">Flavoprotein</keyword>
<protein>
    <recommendedName>
        <fullName evidence="2 10">FAD:protein FMN transferase</fullName>
        <ecNumber evidence="1 10">2.7.1.180</ecNumber>
    </recommendedName>
    <alternativeName>
        <fullName evidence="8 10">Flavin transferase</fullName>
    </alternativeName>
</protein>
<reference evidence="12 13" key="1">
    <citation type="submission" date="2019-02" db="EMBL/GenBank/DDBJ databases">
        <title>Deep-cultivation of Planctomycetes and their phenomic and genomic characterization uncovers novel biology.</title>
        <authorList>
            <person name="Wiegand S."/>
            <person name="Jogler M."/>
            <person name="Boedeker C."/>
            <person name="Pinto D."/>
            <person name="Vollmers J."/>
            <person name="Rivas-Marin E."/>
            <person name="Kohn T."/>
            <person name="Peeters S.H."/>
            <person name="Heuer A."/>
            <person name="Rast P."/>
            <person name="Oberbeckmann S."/>
            <person name="Bunk B."/>
            <person name="Jeske O."/>
            <person name="Meyerdierks A."/>
            <person name="Storesund J.E."/>
            <person name="Kallscheuer N."/>
            <person name="Luecker S."/>
            <person name="Lage O.M."/>
            <person name="Pohl T."/>
            <person name="Merkel B.J."/>
            <person name="Hornburger P."/>
            <person name="Mueller R.-W."/>
            <person name="Bruemmer F."/>
            <person name="Labrenz M."/>
            <person name="Spormann A.M."/>
            <person name="Op Den Camp H."/>
            <person name="Overmann J."/>
            <person name="Amann R."/>
            <person name="Jetten M.S.M."/>
            <person name="Mascher T."/>
            <person name="Medema M.H."/>
            <person name="Devos D.P."/>
            <person name="Kaster A.-K."/>
            <person name="Ovreas L."/>
            <person name="Rohde M."/>
            <person name="Galperin M.Y."/>
            <person name="Jogler C."/>
        </authorList>
    </citation>
    <scope>NUCLEOTIDE SEQUENCE [LARGE SCALE GENOMIC DNA]</scope>
    <source>
        <strain evidence="12 13">KOR34</strain>
    </source>
</reference>